<evidence type="ECO:0008006" key="4">
    <source>
        <dbReference type="Google" id="ProtNLM"/>
    </source>
</evidence>
<dbReference type="PANTHER" id="PTHR37298:SF1">
    <property type="entry name" value="UPF0111 PROTEIN YKAA"/>
    <property type="match status" value="1"/>
</dbReference>
<comment type="caution">
    <text evidence="2">The sequence shown here is derived from an EMBL/GenBank/DDBJ whole genome shotgun (WGS) entry which is preliminary data.</text>
</comment>
<evidence type="ECO:0000313" key="2">
    <source>
        <dbReference type="EMBL" id="RSX56548.1"/>
    </source>
</evidence>
<dbReference type="AlphaFoldDB" id="A0A430FTY8"/>
<accession>A0A430FTY8</accession>
<dbReference type="InterPro" id="IPR018445">
    <property type="entry name" value="Put_Phosphate_transp_reg"/>
</dbReference>
<dbReference type="EMBL" id="QXGK01000009">
    <property type="protein sequence ID" value="RSX56548.1"/>
    <property type="molecule type" value="Genomic_DNA"/>
</dbReference>
<keyword evidence="3" id="KW-1185">Reference proteome</keyword>
<dbReference type="OrthoDB" id="9797568at2"/>
<name>A0A430FTY8_9BIFI</name>
<evidence type="ECO:0000313" key="3">
    <source>
        <dbReference type="Proteomes" id="UP000287470"/>
    </source>
</evidence>
<comment type="similarity">
    <text evidence="1">Belongs to the UPF0111 family.</text>
</comment>
<dbReference type="InterPro" id="IPR038078">
    <property type="entry name" value="PhoU-like_sf"/>
</dbReference>
<dbReference type="Pfam" id="PF01865">
    <property type="entry name" value="PhoU_div"/>
    <property type="match status" value="1"/>
</dbReference>
<dbReference type="Proteomes" id="UP000287470">
    <property type="component" value="Unassembled WGS sequence"/>
</dbReference>
<protein>
    <recommendedName>
        <fullName evidence="4">Phosphate transport regulator</fullName>
    </recommendedName>
</protein>
<sequence length="207" mass="23805">MAKKNDSFYFDAFRESADCACRAAKLLSDVMHDYDPERLREHMAAMHEIEQAADDVRHGVMDELVSAFITPFEREDIAELSHILDDVTDRIDGTLQRLYYDNVTEIRPDALEMVDMVAKSCKRMAKLIDELPRFKRSKKLRKLVFDVNNIESDADTLYVDAMRALHTDGTDALQVFAWHEVYANLELCTDDCEHVADAVDHIVMKNS</sequence>
<dbReference type="RefSeq" id="WP_125968348.1">
    <property type="nucleotide sequence ID" value="NZ_QXGK01000009.1"/>
</dbReference>
<dbReference type="InterPro" id="IPR052912">
    <property type="entry name" value="UPF0111_domain"/>
</dbReference>
<dbReference type="Gene3D" id="1.20.58.220">
    <property type="entry name" value="Phosphate transport system protein phou homolog 2, domain 2"/>
    <property type="match status" value="1"/>
</dbReference>
<proteinExistence type="inferred from homology"/>
<gene>
    <name evidence="2" type="ORF">D2E24_1093</name>
</gene>
<reference evidence="2 3" key="1">
    <citation type="submission" date="2018-09" db="EMBL/GenBank/DDBJ databases">
        <title>Characterization of the phylogenetic diversity of five novel species belonging to the genus Bifidobacterium.</title>
        <authorList>
            <person name="Lugli G.A."/>
            <person name="Duranti S."/>
            <person name="Milani C."/>
        </authorList>
    </citation>
    <scope>NUCLEOTIDE SEQUENCE [LARGE SCALE GENOMIC DNA]</scope>
    <source>
        <strain evidence="2 3">2033B</strain>
    </source>
</reference>
<dbReference type="PANTHER" id="PTHR37298">
    <property type="entry name" value="UPF0111 PROTEIN YKAA"/>
    <property type="match status" value="1"/>
</dbReference>
<evidence type="ECO:0000256" key="1">
    <source>
        <dbReference type="ARBA" id="ARBA00008591"/>
    </source>
</evidence>
<organism evidence="2 3">
    <name type="scientific">Bifidobacterium samirii</name>
    <dbReference type="NCBI Taxonomy" id="2306974"/>
    <lineage>
        <taxon>Bacteria</taxon>
        <taxon>Bacillati</taxon>
        <taxon>Actinomycetota</taxon>
        <taxon>Actinomycetes</taxon>
        <taxon>Bifidobacteriales</taxon>
        <taxon>Bifidobacteriaceae</taxon>
        <taxon>Bifidobacterium</taxon>
    </lineage>
</organism>